<keyword evidence="1" id="KW-0472">Membrane</keyword>
<dbReference type="GO" id="GO:0034220">
    <property type="term" value="P:monoatomic ion transmembrane transport"/>
    <property type="evidence" value="ECO:0007669"/>
    <property type="project" value="UniProtKB-KW"/>
</dbReference>
<evidence type="ECO:0000313" key="3">
    <source>
        <dbReference type="EMBL" id="NML64257.1"/>
    </source>
</evidence>
<dbReference type="InterPro" id="IPR013099">
    <property type="entry name" value="K_chnl_dom"/>
</dbReference>
<organism evidence="3 4">
    <name type="scientific">Hymenobacter polaris</name>
    <dbReference type="NCBI Taxonomy" id="2682546"/>
    <lineage>
        <taxon>Bacteria</taxon>
        <taxon>Pseudomonadati</taxon>
        <taxon>Bacteroidota</taxon>
        <taxon>Cytophagia</taxon>
        <taxon>Cytophagales</taxon>
        <taxon>Hymenobacteraceae</taxon>
        <taxon>Hymenobacter</taxon>
    </lineage>
</organism>
<reference evidence="3 4" key="1">
    <citation type="submission" date="2020-04" db="EMBL/GenBank/DDBJ databases">
        <title>Hymenobacter polaris sp. nov., isolated from Arctic soil.</title>
        <authorList>
            <person name="Dahal R.H."/>
        </authorList>
    </citation>
    <scope>NUCLEOTIDE SEQUENCE [LARGE SCALE GENOMIC DNA]</scope>
    <source>
        <strain evidence="3 4">RP-2-7</strain>
    </source>
</reference>
<feature type="transmembrane region" description="Helical" evidence="1">
    <location>
        <begin position="70"/>
        <end position="90"/>
    </location>
</feature>
<dbReference type="Pfam" id="PF07885">
    <property type="entry name" value="Ion_trans_2"/>
    <property type="match status" value="1"/>
</dbReference>
<comment type="caution">
    <text evidence="3">The sequence shown here is derived from an EMBL/GenBank/DDBJ whole genome shotgun (WGS) entry which is preliminary data.</text>
</comment>
<dbReference type="AlphaFoldDB" id="A0A7Y0FKY6"/>
<dbReference type="Gene3D" id="1.10.287.70">
    <property type="match status" value="1"/>
</dbReference>
<dbReference type="Proteomes" id="UP000559626">
    <property type="component" value="Unassembled WGS sequence"/>
</dbReference>
<feature type="transmembrane region" description="Helical" evidence="1">
    <location>
        <begin position="21"/>
        <end position="39"/>
    </location>
</feature>
<gene>
    <name evidence="3" type="ORF">HHL22_03465</name>
</gene>
<keyword evidence="3" id="KW-0406">Ion transport</keyword>
<dbReference type="EMBL" id="JABBGH010000001">
    <property type="protein sequence ID" value="NML64257.1"/>
    <property type="molecule type" value="Genomic_DNA"/>
</dbReference>
<dbReference type="RefSeq" id="WP_169529567.1">
    <property type="nucleotide sequence ID" value="NZ_JABBGH010000001.1"/>
</dbReference>
<proteinExistence type="predicted"/>
<evidence type="ECO:0000259" key="2">
    <source>
        <dbReference type="Pfam" id="PF07885"/>
    </source>
</evidence>
<feature type="transmembrane region" description="Helical" evidence="1">
    <location>
        <begin position="45"/>
        <end position="63"/>
    </location>
</feature>
<name>A0A7Y0FKY6_9BACT</name>
<feature type="transmembrane region" description="Helical" evidence="1">
    <location>
        <begin position="195"/>
        <end position="215"/>
    </location>
</feature>
<protein>
    <submittedName>
        <fullName evidence="3">Two pore domain potassium channel family protein</fullName>
    </submittedName>
</protein>
<keyword evidence="3" id="KW-0813">Transport</keyword>
<evidence type="ECO:0000256" key="1">
    <source>
        <dbReference type="SAM" id="Phobius"/>
    </source>
</evidence>
<keyword evidence="4" id="KW-1185">Reference proteome</keyword>
<keyword evidence="1" id="KW-0812">Transmembrane</keyword>
<keyword evidence="3" id="KW-0407">Ion channel</keyword>
<accession>A0A7Y0FKY6</accession>
<feature type="transmembrane region" description="Helical" evidence="1">
    <location>
        <begin position="96"/>
        <end position="114"/>
    </location>
</feature>
<sequence>MLPLADTSFLHRYAPRLARHHYKLLLVSLLALVLGSGFAPASADPLLFTALVLQNMVVGVLVFSARRRWLLLLCLLAAAALEAGVQVWGWAALRSLTGLAYSVFCLVITLQIFRKLLSAGRVTAELLAASMCGFVLLGMVGMFLFIAITFFQADAFAGVPVGPTSVQALNYFSFTTLLTVGFGDIVPLTNVARKATVLLGLAGHFYDVFVVGVVVGKYVSRSVEAAQNEAAPPAAAQDKA</sequence>
<dbReference type="SUPFAM" id="SSF81324">
    <property type="entry name" value="Voltage-gated potassium channels"/>
    <property type="match status" value="1"/>
</dbReference>
<feature type="domain" description="Potassium channel" evidence="2">
    <location>
        <begin position="169"/>
        <end position="215"/>
    </location>
</feature>
<feature type="transmembrane region" description="Helical" evidence="1">
    <location>
        <begin position="126"/>
        <end position="151"/>
    </location>
</feature>
<feature type="transmembrane region" description="Helical" evidence="1">
    <location>
        <begin position="171"/>
        <end position="188"/>
    </location>
</feature>
<evidence type="ECO:0000313" key="4">
    <source>
        <dbReference type="Proteomes" id="UP000559626"/>
    </source>
</evidence>
<keyword evidence="1" id="KW-1133">Transmembrane helix</keyword>